<proteinExistence type="predicted"/>
<evidence type="ECO:0000313" key="2">
    <source>
        <dbReference type="Proteomes" id="UP000244005"/>
    </source>
</evidence>
<accession>A0A2R6XPT6</accession>
<sequence length="83" mass="9749">MRYTPIFSLRKYLRIPTPNKPREFRPLTIGSDNIVQQAMKIVMEHIYEPKFLEMAGPHTIPEQAPRALHAVGPFHHQCSHRYI</sequence>
<dbReference type="AlphaFoldDB" id="A0A2R6XPT6"/>
<gene>
    <name evidence="1" type="ORF">MARPO_0006s0143</name>
</gene>
<dbReference type="EMBL" id="KZ772678">
    <property type="protein sequence ID" value="PTQ48113.1"/>
    <property type="molecule type" value="Genomic_DNA"/>
</dbReference>
<evidence type="ECO:0000313" key="1">
    <source>
        <dbReference type="EMBL" id="PTQ48113.1"/>
    </source>
</evidence>
<keyword evidence="2" id="KW-1185">Reference proteome</keyword>
<protein>
    <submittedName>
        <fullName evidence="1">Uncharacterized protein</fullName>
    </submittedName>
</protein>
<dbReference type="Proteomes" id="UP000244005">
    <property type="component" value="Unassembled WGS sequence"/>
</dbReference>
<name>A0A2R6XPT6_MARPO</name>
<reference evidence="2" key="1">
    <citation type="journal article" date="2017" name="Cell">
        <title>Insights into land plant evolution garnered from the Marchantia polymorpha genome.</title>
        <authorList>
            <person name="Bowman J.L."/>
            <person name="Kohchi T."/>
            <person name="Yamato K.T."/>
            <person name="Jenkins J."/>
            <person name="Shu S."/>
            <person name="Ishizaki K."/>
            <person name="Yamaoka S."/>
            <person name="Nishihama R."/>
            <person name="Nakamura Y."/>
            <person name="Berger F."/>
            <person name="Adam C."/>
            <person name="Aki S.S."/>
            <person name="Althoff F."/>
            <person name="Araki T."/>
            <person name="Arteaga-Vazquez M.A."/>
            <person name="Balasubrmanian S."/>
            <person name="Barry K."/>
            <person name="Bauer D."/>
            <person name="Boehm C.R."/>
            <person name="Briginshaw L."/>
            <person name="Caballero-Perez J."/>
            <person name="Catarino B."/>
            <person name="Chen F."/>
            <person name="Chiyoda S."/>
            <person name="Chovatia M."/>
            <person name="Davies K.M."/>
            <person name="Delmans M."/>
            <person name="Demura T."/>
            <person name="Dierschke T."/>
            <person name="Dolan L."/>
            <person name="Dorantes-Acosta A.E."/>
            <person name="Eklund D.M."/>
            <person name="Florent S.N."/>
            <person name="Flores-Sandoval E."/>
            <person name="Fujiyama A."/>
            <person name="Fukuzawa H."/>
            <person name="Galik B."/>
            <person name="Grimanelli D."/>
            <person name="Grimwood J."/>
            <person name="Grossniklaus U."/>
            <person name="Hamada T."/>
            <person name="Haseloff J."/>
            <person name="Hetherington A.J."/>
            <person name="Higo A."/>
            <person name="Hirakawa Y."/>
            <person name="Hundley H.N."/>
            <person name="Ikeda Y."/>
            <person name="Inoue K."/>
            <person name="Inoue S.I."/>
            <person name="Ishida S."/>
            <person name="Jia Q."/>
            <person name="Kakita M."/>
            <person name="Kanazawa T."/>
            <person name="Kawai Y."/>
            <person name="Kawashima T."/>
            <person name="Kennedy M."/>
            <person name="Kinose K."/>
            <person name="Kinoshita T."/>
            <person name="Kohara Y."/>
            <person name="Koide E."/>
            <person name="Komatsu K."/>
            <person name="Kopischke S."/>
            <person name="Kubo M."/>
            <person name="Kyozuka J."/>
            <person name="Lagercrantz U."/>
            <person name="Lin S.S."/>
            <person name="Lindquist E."/>
            <person name="Lipzen A.M."/>
            <person name="Lu C.W."/>
            <person name="De Luna E."/>
            <person name="Martienssen R.A."/>
            <person name="Minamino N."/>
            <person name="Mizutani M."/>
            <person name="Mizutani M."/>
            <person name="Mochizuki N."/>
            <person name="Monte I."/>
            <person name="Mosher R."/>
            <person name="Nagasaki H."/>
            <person name="Nakagami H."/>
            <person name="Naramoto S."/>
            <person name="Nishitani K."/>
            <person name="Ohtani M."/>
            <person name="Okamoto T."/>
            <person name="Okumura M."/>
            <person name="Phillips J."/>
            <person name="Pollak B."/>
            <person name="Reinders A."/>
            <person name="Rovekamp M."/>
            <person name="Sano R."/>
            <person name="Sawa S."/>
            <person name="Schmid M.W."/>
            <person name="Shirakawa M."/>
            <person name="Solano R."/>
            <person name="Spunde A."/>
            <person name="Suetsugu N."/>
            <person name="Sugano S."/>
            <person name="Sugiyama A."/>
            <person name="Sun R."/>
            <person name="Suzuki Y."/>
            <person name="Takenaka M."/>
            <person name="Takezawa D."/>
            <person name="Tomogane H."/>
            <person name="Tsuzuki M."/>
            <person name="Ueda T."/>
            <person name="Umeda M."/>
            <person name="Ward J.M."/>
            <person name="Watanabe Y."/>
            <person name="Yazaki K."/>
            <person name="Yokoyama R."/>
            <person name="Yoshitake Y."/>
            <person name="Yotsui I."/>
            <person name="Zachgo S."/>
            <person name="Schmutz J."/>
        </authorList>
    </citation>
    <scope>NUCLEOTIDE SEQUENCE [LARGE SCALE GENOMIC DNA]</scope>
    <source>
        <strain evidence="2">Tak-1</strain>
    </source>
</reference>
<dbReference type="Gramene" id="Mp3g06750.1">
    <property type="protein sequence ID" value="Mp3g06750.1.cds1"/>
    <property type="gene ID" value="Mp3g06750"/>
</dbReference>
<organism evidence="1 2">
    <name type="scientific">Marchantia polymorpha</name>
    <name type="common">Common liverwort</name>
    <name type="synonym">Marchantia aquatica</name>
    <dbReference type="NCBI Taxonomy" id="3197"/>
    <lineage>
        <taxon>Eukaryota</taxon>
        <taxon>Viridiplantae</taxon>
        <taxon>Streptophyta</taxon>
        <taxon>Embryophyta</taxon>
        <taxon>Marchantiophyta</taxon>
        <taxon>Marchantiopsida</taxon>
        <taxon>Marchantiidae</taxon>
        <taxon>Marchantiales</taxon>
        <taxon>Marchantiaceae</taxon>
        <taxon>Marchantia</taxon>
    </lineage>
</organism>
<dbReference type="OrthoDB" id="5428681at2759"/>